<feature type="domain" description="PE-PPE" evidence="2">
    <location>
        <begin position="154"/>
        <end position="371"/>
    </location>
</feature>
<dbReference type="Gene3D" id="3.40.50.1820">
    <property type="entry name" value="alpha/beta hydrolase"/>
    <property type="match status" value="1"/>
</dbReference>
<dbReference type="InterPro" id="IPR000084">
    <property type="entry name" value="PE-PGRS_N"/>
</dbReference>
<dbReference type="Gene3D" id="1.10.287.850">
    <property type="entry name" value="HP0062-like domain"/>
    <property type="match status" value="1"/>
</dbReference>
<name>A0A4R5WDE6_9MYCO</name>
<protein>
    <submittedName>
        <fullName evidence="3">PE-PPE domain-containing protein</fullName>
    </submittedName>
</protein>
<feature type="domain" description="PE" evidence="1">
    <location>
        <begin position="4"/>
        <end position="94"/>
    </location>
</feature>
<dbReference type="SUPFAM" id="SSF53474">
    <property type="entry name" value="alpha/beta-Hydrolases"/>
    <property type="match status" value="1"/>
</dbReference>
<dbReference type="AlphaFoldDB" id="A0A4R5WDE6"/>
<dbReference type="InterPro" id="IPR013228">
    <property type="entry name" value="PE-PPE_C"/>
</dbReference>
<accession>A0A4R5WDE6</accession>
<reference evidence="3" key="1">
    <citation type="submission" date="2023-06" db="EMBL/GenBank/DDBJ databases">
        <title>Identification of two novel mycobacterium reveal diversities and complexities of Mycobacterium gordonae clade.</title>
        <authorList>
            <person name="Matsumoto Y."/>
            <person name="Nakamura S."/>
            <person name="Motooka D."/>
            <person name="Fukushima K."/>
        </authorList>
    </citation>
    <scope>NUCLEOTIDE SEQUENCE</scope>
    <source>
        <strain evidence="3">TY812</strain>
    </source>
</reference>
<dbReference type="EMBL" id="JAUFSA010000002">
    <property type="protein sequence ID" value="MDP7738695.1"/>
    <property type="molecule type" value="Genomic_DNA"/>
</dbReference>
<sequence>MTYVQTEPQVLASAAAGVASIRSSITEATAAAAHATGDMAAMAADEVSEAVANLFNAFAREGQAAMAQAAVFQDQFAHLLAAAGNSYASAEAANLSALAAPLTGGTSALTDAVAAGPYVTLVMGGSGTPIPPADFVANVVSRYVTPYFPAGEVKPLFLPAGEYPDSGIKDLTSDVSIARGVDILTTTIQQQLAAGKTVNVVGYSQSANIASLVMQQLNPTGTPSSLPVNFVLLGNSMNPNGGWDARFPGLSFPSLGFTALGAAPTNSFPTTSYTIEYDGWADFPRYPINILSDLNALFGMVTVHGGYDSLTAAQLNSAIILPTQGPTTSTYYMIPSQNLPLLEPLRYLPVIGDPMADVLQPILRPLINWGYGDPNYGWSTGPANVPTPFGFLPPPETTIALGPALLNGFQQGMLAGTTHLSTIGPPTLPALPSFSDIVSPLSAGPGTPALPSVTDLLREIQSANSQIVGSSTTALSTAYSTLLPTADIAAAALISLPSYDYNLFLDGLIQMVNGQPIEGLVNAIGNPIAANMGLLPFLAGLELASVAEAGDSIVTGTPFTGP</sequence>
<dbReference type="Pfam" id="PF00934">
    <property type="entry name" value="PE"/>
    <property type="match status" value="1"/>
</dbReference>
<evidence type="ECO:0000313" key="3">
    <source>
        <dbReference type="EMBL" id="MDP7738695.1"/>
    </source>
</evidence>
<dbReference type="InterPro" id="IPR029058">
    <property type="entry name" value="AB_hydrolase_fold"/>
</dbReference>
<gene>
    <name evidence="3" type="ORF">QXL92_28570</name>
</gene>
<comment type="caution">
    <text evidence="3">The sequence shown here is derived from an EMBL/GenBank/DDBJ whole genome shotgun (WGS) entry which is preliminary data.</text>
</comment>
<dbReference type="RefSeq" id="WP_133437819.1">
    <property type="nucleotide sequence ID" value="NZ_JAUFSA010000002.1"/>
</dbReference>
<dbReference type="SUPFAM" id="SSF140459">
    <property type="entry name" value="PE/PPE dimer-like"/>
    <property type="match status" value="1"/>
</dbReference>
<evidence type="ECO:0000313" key="4">
    <source>
        <dbReference type="Proteomes" id="UP001229081"/>
    </source>
</evidence>
<dbReference type="Proteomes" id="UP001229081">
    <property type="component" value="Unassembled WGS sequence"/>
</dbReference>
<proteinExistence type="predicted"/>
<dbReference type="Pfam" id="PF08237">
    <property type="entry name" value="PE-PPE"/>
    <property type="match status" value="1"/>
</dbReference>
<evidence type="ECO:0000259" key="1">
    <source>
        <dbReference type="Pfam" id="PF00934"/>
    </source>
</evidence>
<organism evidence="3 4">
    <name type="scientific">Mycobacterium paragordonae</name>
    <dbReference type="NCBI Taxonomy" id="1389713"/>
    <lineage>
        <taxon>Bacteria</taxon>
        <taxon>Bacillati</taxon>
        <taxon>Actinomycetota</taxon>
        <taxon>Actinomycetes</taxon>
        <taxon>Mycobacteriales</taxon>
        <taxon>Mycobacteriaceae</taxon>
        <taxon>Mycobacterium</taxon>
    </lineage>
</organism>
<evidence type="ECO:0000259" key="2">
    <source>
        <dbReference type="Pfam" id="PF08237"/>
    </source>
</evidence>
<dbReference type="InterPro" id="IPR038332">
    <property type="entry name" value="PPE_sf"/>
</dbReference>